<feature type="transmembrane region" description="Helical" evidence="5">
    <location>
        <begin position="104"/>
        <end position="125"/>
    </location>
</feature>
<evidence type="ECO:0000256" key="1">
    <source>
        <dbReference type="ARBA" id="ARBA00004141"/>
    </source>
</evidence>
<dbReference type="AlphaFoldDB" id="A0A6N9NHA9"/>
<dbReference type="PANTHER" id="PTHR37306:SF1">
    <property type="entry name" value="COLICIN V PRODUCTION PROTEIN"/>
    <property type="match status" value="1"/>
</dbReference>
<feature type="transmembrane region" description="Helical" evidence="5">
    <location>
        <begin position="24"/>
        <end position="42"/>
    </location>
</feature>
<comment type="subcellular location">
    <subcellularLocation>
        <location evidence="1">Membrane</location>
        <topology evidence="1">Multi-pass membrane protein</topology>
    </subcellularLocation>
</comment>
<evidence type="ECO:0000313" key="6">
    <source>
        <dbReference type="EMBL" id="NBG64921.1"/>
    </source>
</evidence>
<organism evidence="6 7">
    <name type="scientific">Acidiluteibacter ferrifornacis</name>
    <dbReference type="NCBI Taxonomy" id="2692424"/>
    <lineage>
        <taxon>Bacteria</taxon>
        <taxon>Pseudomonadati</taxon>
        <taxon>Bacteroidota</taxon>
        <taxon>Flavobacteriia</taxon>
        <taxon>Flavobacteriales</taxon>
        <taxon>Cryomorphaceae</taxon>
        <taxon>Acidiluteibacter</taxon>
    </lineage>
</organism>
<keyword evidence="7" id="KW-1185">Reference proteome</keyword>
<evidence type="ECO:0000256" key="5">
    <source>
        <dbReference type="SAM" id="Phobius"/>
    </source>
</evidence>
<dbReference type="InterPro" id="IPR003825">
    <property type="entry name" value="Colicin-V_CvpA"/>
</dbReference>
<keyword evidence="3 5" id="KW-1133">Transmembrane helix</keyword>
<keyword evidence="2 5" id="KW-0812">Transmembrane</keyword>
<sequence>MNYLDIVICIPLAWALYKGFRKGLILEIAALVSLVIGIMMAYKFSDYTSNLLIQYFEIQTKALPLISFILTFLVVVIGIHFLAKTLERIIKLAALGLVNRLAGALFSFLKIGLIISTLLYVGSLFDQSFQFIPQDIKKESLVYEPIISAPPKILPMLKNLEIDQAFPAILSSDSTLVLP</sequence>
<dbReference type="GO" id="GO:0009403">
    <property type="term" value="P:toxin biosynthetic process"/>
    <property type="evidence" value="ECO:0007669"/>
    <property type="project" value="InterPro"/>
</dbReference>
<comment type="caution">
    <text evidence="6">The sequence shown here is derived from an EMBL/GenBank/DDBJ whole genome shotgun (WGS) entry which is preliminary data.</text>
</comment>
<gene>
    <name evidence="6" type="ORF">GQN54_02250</name>
</gene>
<protein>
    <submittedName>
        <fullName evidence="6">CvpA family protein</fullName>
    </submittedName>
</protein>
<dbReference type="Pfam" id="PF02674">
    <property type="entry name" value="Colicin_V"/>
    <property type="match status" value="1"/>
</dbReference>
<reference evidence="6 7" key="1">
    <citation type="submission" date="2019-12" db="EMBL/GenBank/DDBJ databases">
        <authorList>
            <person name="Zhao J."/>
        </authorList>
    </citation>
    <scope>NUCLEOTIDE SEQUENCE [LARGE SCALE GENOMIC DNA]</scope>
    <source>
        <strain evidence="6 7">S-15</strain>
    </source>
</reference>
<feature type="transmembrane region" description="Helical" evidence="5">
    <location>
        <begin position="62"/>
        <end position="83"/>
    </location>
</feature>
<evidence type="ECO:0000256" key="2">
    <source>
        <dbReference type="ARBA" id="ARBA00022692"/>
    </source>
</evidence>
<dbReference type="RefSeq" id="WP_160631525.1">
    <property type="nucleotide sequence ID" value="NZ_WWNE01000003.1"/>
</dbReference>
<proteinExistence type="predicted"/>
<accession>A0A6N9NHA9</accession>
<keyword evidence="4 5" id="KW-0472">Membrane</keyword>
<evidence type="ECO:0000256" key="3">
    <source>
        <dbReference type="ARBA" id="ARBA00022989"/>
    </source>
</evidence>
<name>A0A6N9NHA9_9FLAO</name>
<dbReference type="GO" id="GO:0016020">
    <property type="term" value="C:membrane"/>
    <property type="evidence" value="ECO:0007669"/>
    <property type="project" value="UniProtKB-SubCell"/>
</dbReference>
<evidence type="ECO:0000313" key="7">
    <source>
        <dbReference type="Proteomes" id="UP000470771"/>
    </source>
</evidence>
<dbReference type="PANTHER" id="PTHR37306">
    <property type="entry name" value="COLICIN V PRODUCTION PROTEIN"/>
    <property type="match status" value="1"/>
</dbReference>
<evidence type="ECO:0000256" key="4">
    <source>
        <dbReference type="ARBA" id="ARBA00023136"/>
    </source>
</evidence>
<dbReference type="Proteomes" id="UP000470771">
    <property type="component" value="Unassembled WGS sequence"/>
</dbReference>
<dbReference type="EMBL" id="WWNE01000003">
    <property type="protein sequence ID" value="NBG64921.1"/>
    <property type="molecule type" value="Genomic_DNA"/>
</dbReference>